<name>A0A438GEH4_VITVI</name>
<sequence>MLGGKIQMKKYMVPLNVLCQDDMPMVKRSAASNLGKFAATVEAAHSKADIMSIFEDLTQDDQDSVRAKLLLVPVLSPDLLQRAGCADSWIKCSRDLLQEDIADQSEKQPNDLHFLQFISRIGSSRWGCNYGDACFLNLGPIEISGCSNSFAPTKLLVKSIAKAIENGIDLIPVCSGFGSSYYFRNCNGENATIVKPTDEEPFSPNDPKSWVGKTLGQSGLKRSVRVEGTGFREVAAHLLDYDHFANVPPTTLMKESTLEFVNLLSFHDSNNDASSSNVSKTDYNDRCAHLLCSYMDSPRFRKAFQGTRFPVVAFVPELEGIPASQTGPLMEDNFDVNGGSSV</sequence>
<comment type="caution">
    <text evidence="7">The sequence shown here is derived from an EMBL/GenBank/DDBJ whole genome shotgun (WGS) entry which is preliminary data.</text>
</comment>
<evidence type="ECO:0000256" key="3">
    <source>
        <dbReference type="ARBA" id="ARBA00022679"/>
    </source>
</evidence>
<evidence type="ECO:0000256" key="4">
    <source>
        <dbReference type="ARBA" id="ARBA00022741"/>
    </source>
</evidence>
<evidence type="ECO:0000256" key="2">
    <source>
        <dbReference type="ARBA" id="ARBA00012169"/>
    </source>
</evidence>
<dbReference type="InterPro" id="IPR044571">
    <property type="entry name" value="P4KG1-8"/>
</dbReference>
<organism evidence="7 8">
    <name type="scientific">Vitis vinifera</name>
    <name type="common">Grape</name>
    <dbReference type="NCBI Taxonomy" id="29760"/>
    <lineage>
        <taxon>Eukaryota</taxon>
        <taxon>Viridiplantae</taxon>
        <taxon>Streptophyta</taxon>
        <taxon>Embryophyta</taxon>
        <taxon>Tracheophyta</taxon>
        <taxon>Spermatophyta</taxon>
        <taxon>Magnoliopsida</taxon>
        <taxon>eudicotyledons</taxon>
        <taxon>Gunneridae</taxon>
        <taxon>Pentapetalae</taxon>
        <taxon>rosids</taxon>
        <taxon>Vitales</taxon>
        <taxon>Vitaceae</taxon>
        <taxon>Viteae</taxon>
        <taxon>Vitis</taxon>
    </lineage>
</organism>
<dbReference type="PANTHER" id="PTHR45800">
    <property type="entry name" value="PHOSPHATIDYLINOSITOL 4-KINASE GAMMA"/>
    <property type="match status" value="1"/>
</dbReference>
<dbReference type="EMBL" id="QGNW01000459">
    <property type="protein sequence ID" value="RVW70607.1"/>
    <property type="molecule type" value="Genomic_DNA"/>
</dbReference>
<accession>A0A438GEH4</accession>
<evidence type="ECO:0000313" key="7">
    <source>
        <dbReference type="EMBL" id="RVW70607.1"/>
    </source>
</evidence>
<evidence type="ECO:0000256" key="6">
    <source>
        <dbReference type="ARBA" id="ARBA00022840"/>
    </source>
</evidence>
<dbReference type="GO" id="GO:0005524">
    <property type="term" value="F:ATP binding"/>
    <property type="evidence" value="ECO:0007669"/>
    <property type="project" value="UniProtKB-KW"/>
</dbReference>
<dbReference type="Proteomes" id="UP000288805">
    <property type="component" value="Unassembled WGS sequence"/>
</dbReference>
<evidence type="ECO:0000313" key="8">
    <source>
        <dbReference type="Proteomes" id="UP000288805"/>
    </source>
</evidence>
<keyword evidence="3" id="KW-0808">Transferase</keyword>
<evidence type="ECO:0000256" key="1">
    <source>
        <dbReference type="ARBA" id="ARBA00008941"/>
    </source>
</evidence>
<comment type="similarity">
    <text evidence="1">Belongs to the PI3/PI4-kinase family. Type II PI4K subfamily.</text>
</comment>
<protein>
    <recommendedName>
        <fullName evidence="2">1-phosphatidylinositol 4-kinase</fullName>
        <ecNumber evidence="2">2.7.1.67</ecNumber>
    </recommendedName>
</protein>
<keyword evidence="6" id="KW-0067">ATP-binding</keyword>
<dbReference type="GO" id="GO:0004430">
    <property type="term" value="F:1-phosphatidylinositol 4-kinase activity"/>
    <property type="evidence" value="ECO:0007669"/>
    <property type="project" value="UniProtKB-EC"/>
</dbReference>
<keyword evidence="5 7" id="KW-0418">Kinase</keyword>
<dbReference type="InterPro" id="IPR011989">
    <property type="entry name" value="ARM-like"/>
</dbReference>
<dbReference type="EC" id="2.7.1.67" evidence="2"/>
<gene>
    <name evidence="7" type="primary">PI4KG7_3</name>
    <name evidence="7" type="ORF">CK203_056534</name>
</gene>
<evidence type="ECO:0000256" key="5">
    <source>
        <dbReference type="ARBA" id="ARBA00022777"/>
    </source>
</evidence>
<dbReference type="Gene3D" id="1.25.10.10">
    <property type="entry name" value="Leucine-rich Repeat Variant"/>
    <property type="match status" value="1"/>
</dbReference>
<keyword evidence="4" id="KW-0547">Nucleotide-binding</keyword>
<dbReference type="PANTHER" id="PTHR45800:SF11">
    <property type="entry name" value="PHOSPHATIDYLINOSITOL 3-KINASE-RELATED PROTEIN KINASE"/>
    <property type="match status" value="1"/>
</dbReference>
<dbReference type="AlphaFoldDB" id="A0A438GEH4"/>
<reference evidence="7 8" key="1">
    <citation type="journal article" date="2018" name="PLoS Genet.">
        <title>Population sequencing reveals clonal diversity and ancestral inbreeding in the grapevine cultivar Chardonnay.</title>
        <authorList>
            <person name="Roach M.J."/>
            <person name="Johnson D.L."/>
            <person name="Bohlmann J."/>
            <person name="van Vuuren H.J."/>
            <person name="Jones S.J."/>
            <person name="Pretorius I.S."/>
            <person name="Schmidt S.A."/>
            <person name="Borneman A.R."/>
        </authorList>
    </citation>
    <scope>NUCLEOTIDE SEQUENCE [LARGE SCALE GENOMIC DNA]</scope>
    <source>
        <strain evidence="8">cv. Chardonnay</strain>
        <tissue evidence="7">Leaf</tissue>
    </source>
</reference>
<proteinExistence type="inferred from homology"/>